<feature type="transmembrane region" description="Helical" evidence="1">
    <location>
        <begin position="84"/>
        <end position="109"/>
    </location>
</feature>
<accession>A0A645DQ10</accession>
<gene>
    <name evidence="2" type="ORF">SDC9_138504</name>
</gene>
<evidence type="ECO:0000313" key="2">
    <source>
        <dbReference type="EMBL" id="MPM91376.1"/>
    </source>
</evidence>
<proteinExistence type="predicted"/>
<comment type="caution">
    <text evidence="2">The sequence shown here is derived from an EMBL/GenBank/DDBJ whole genome shotgun (WGS) entry which is preliminary data.</text>
</comment>
<protein>
    <submittedName>
        <fullName evidence="2">Uncharacterized protein</fullName>
    </submittedName>
</protein>
<dbReference type="AlphaFoldDB" id="A0A645DQ10"/>
<keyword evidence="1" id="KW-0812">Transmembrane</keyword>
<organism evidence="2">
    <name type="scientific">bioreactor metagenome</name>
    <dbReference type="NCBI Taxonomy" id="1076179"/>
    <lineage>
        <taxon>unclassified sequences</taxon>
        <taxon>metagenomes</taxon>
        <taxon>ecological metagenomes</taxon>
    </lineage>
</organism>
<dbReference type="EMBL" id="VSSQ01038441">
    <property type="protein sequence ID" value="MPM91376.1"/>
    <property type="molecule type" value="Genomic_DNA"/>
</dbReference>
<reference evidence="2" key="1">
    <citation type="submission" date="2019-08" db="EMBL/GenBank/DDBJ databases">
        <authorList>
            <person name="Kucharzyk K."/>
            <person name="Murdoch R.W."/>
            <person name="Higgins S."/>
            <person name="Loffler F."/>
        </authorList>
    </citation>
    <scope>NUCLEOTIDE SEQUENCE</scope>
</reference>
<name>A0A645DQ10_9ZZZZ</name>
<keyword evidence="1" id="KW-0472">Membrane</keyword>
<keyword evidence="1" id="KW-1133">Transmembrane helix</keyword>
<sequence length="249" mass="28955">MTQNAVETQTKNGKKSDKEYSIEWFEKTCIIKYKGKIKDRKVLKFVPFINSLGEAGVSIIAWLSVIVGYLSLMAVMIEYTGKISYIWLVILCIIPFSLFCYGLVLTPYVKYVGITGCKNCHKVYAYEETKNPEIKEVSTEDSYTISITRYWKCKYCGYMDITASPENITARKEKKLKKHIKIKCENCGKTELWLEYKKPDERSEENIFTRIRYYKCEYCGHINLKVEIKSACTESSTWESRGSDPRILN</sequence>
<evidence type="ECO:0000256" key="1">
    <source>
        <dbReference type="SAM" id="Phobius"/>
    </source>
</evidence>
<feature type="transmembrane region" description="Helical" evidence="1">
    <location>
        <begin position="55"/>
        <end position="77"/>
    </location>
</feature>